<keyword evidence="2 5" id="KW-0812">Transmembrane</keyword>
<feature type="transmembrane region" description="Helical" evidence="5">
    <location>
        <begin position="111"/>
        <end position="134"/>
    </location>
</feature>
<keyword evidence="3 5" id="KW-1133">Transmembrane helix</keyword>
<keyword evidence="7" id="KW-1185">Reference proteome</keyword>
<dbReference type="InterPro" id="IPR008952">
    <property type="entry name" value="Tetraspanin_EC2_sf"/>
</dbReference>
<evidence type="ECO:0000256" key="2">
    <source>
        <dbReference type="ARBA" id="ARBA00022692"/>
    </source>
</evidence>
<comment type="caution">
    <text evidence="6">The sequence shown here is derived from an EMBL/GenBank/DDBJ whole genome shotgun (WGS) entry which is preliminary data.</text>
</comment>
<dbReference type="GO" id="GO:0016020">
    <property type="term" value="C:membrane"/>
    <property type="evidence" value="ECO:0007669"/>
    <property type="project" value="UniProtKB-SubCell"/>
</dbReference>
<proteinExistence type="predicted"/>
<protein>
    <submittedName>
        <fullName evidence="6">Tetraspanin family</fullName>
    </submittedName>
</protein>
<evidence type="ECO:0000313" key="6">
    <source>
        <dbReference type="EMBL" id="KAK9703969.1"/>
    </source>
</evidence>
<feature type="transmembrane region" description="Helical" evidence="5">
    <location>
        <begin position="83"/>
        <end position="104"/>
    </location>
</feature>
<comment type="subcellular location">
    <subcellularLocation>
        <location evidence="1">Membrane</location>
        <topology evidence="1">Multi-pass membrane protein</topology>
    </subcellularLocation>
</comment>
<dbReference type="SUPFAM" id="SSF48652">
    <property type="entry name" value="Tetraspanin"/>
    <property type="match status" value="1"/>
</dbReference>
<feature type="transmembrane region" description="Helical" evidence="5">
    <location>
        <begin position="12"/>
        <end position="41"/>
    </location>
</feature>
<dbReference type="Proteomes" id="UP001458880">
    <property type="component" value="Unassembled WGS sequence"/>
</dbReference>
<evidence type="ECO:0000256" key="3">
    <source>
        <dbReference type="ARBA" id="ARBA00022989"/>
    </source>
</evidence>
<dbReference type="Pfam" id="PF00335">
    <property type="entry name" value="Tetraspanin"/>
    <property type="match status" value="1"/>
</dbReference>
<evidence type="ECO:0000256" key="1">
    <source>
        <dbReference type="ARBA" id="ARBA00004141"/>
    </source>
</evidence>
<evidence type="ECO:0000256" key="5">
    <source>
        <dbReference type="SAM" id="Phobius"/>
    </source>
</evidence>
<evidence type="ECO:0000256" key="4">
    <source>
        <dbReference type="ARBA" id="ARBA00023136"/>
    </source>
</evidence>
<name>A0AAW1JJC4_POPJA</name>
<accession>A0AAW1JJC4</accession>
<dbReference type="EMBL" id="JASPKY010000360">
    <property type="protein sequence ID" value="KAK9703969.1"/>
    <property type="molecule type" value="Genomic_DNA"/>
</dbReference>
<dbReference type="Gene3D" id="1.10.1450.10">
    <property type="entry name" value="Tetraspanin"/>
    <property type="match status" value="1"/>
</dbReference>
<dbReference type="InterPro" id="IPR018499">
    <property type="entry name" value="Tetraspanin/Peripherin"/>
</dbReference>
<dbReference type="AlphaFoldDB" id="A0AAW1JJC4"/>
<organism evidence="6 7">
    <name type="scientific">Popillia japonica</name>
    <name type="common">Japanese beetle</name>
    <dbReference type="NCBI Taxonomy" id="7064"/>
    <lineage>
        <taxon>Eukaryota</taxon>
        <taxon>Metazoa</taxon>
        <taxon>Ecdysozoa</taxon>
        <taxon>Arthropoda</taxon>
        <taxon>Hexapoda</taxon>
        <taxon>Insecta</taxon>
        <taxon>Pterygota</taxon>
        <taxon>Neoptera</taxon>
        <taxon>Endopterygota</taxon>
        <taxon>Coleoptera</taxon>
        <taxon>Polyphaga</taxon>
        <taxon>Scarabaeiformia</taxon>
        <taxon>Scarabaeidae</taxon>
        <taxon>Rutelinae</taxon>
        <taxon>Popillia</taxon>
    </lineage>
</organism>
<evidence type="ECO:0000313" key="7">
    <source>
        <dbReference type="Proteomes" id="UP001458880"/>
    </source>
</evidence>
<sequence>MNFTIYQIKIALLVFLAIYAVSFVLVFLAIYAVFGVVIIIISQTTRASLESAIDDHDINIDTASLITTIDVSLHGRWLLLTSYWIWGIIILIYSCYGAVAVILESPAHIKVFAFLLLIIASMKVPIIAYTMHIAQSQSEITLKYTTDDLWSTFTRNDEKSIIARDFVQEYHECCGVNGYKDYSELKMNNLEYPKSCCYTGSACTSSSSVYPVGCAEMVAHAYWSCYSNIAGMSIFIIILEILATMLAFYFPRLIVRRKQLLRRAPQA</sequence>
<reference evidence="6 7" key="1">
    <citation type="journal article" date="2024" name="BMC Genomics">
        <title>De novo assembly and annotation of Popillia japonica's genome with initial clues to its potential as an invasive pest.</title>
        <authorList>
            <person name="Cucini C."/>
            <person name="Boschi S."/>
            <person name="Funari R."/>
            <person name="Cardaioli E."/>
            <person name="Iannotti N."/>
            <person name="Marturano G."/>
            <person name="Paoli F."/>
            <person name="Bruttini M."/>
            <person name="Carapelli A."/>
            <person name="Frati F."/>
            <person name="Nardi F."/>
        </authorList>
    </citation>
    <scope>NUCLEOTIDE SEQUENCE [LARGE SCALE GENOMIC DNA]</scope>
    <source>
        <strain evidence="6">DMR45628</strain>
    </source>
</reference>
<feature type="transmembrane region" description="Helical" evidence="5">
    <location>
        <begin position="229"/>
        <end position="250"/>
    </location>
</feature>
<gene>
    <name evidence="6" type="ORF">QE152_g28990</name>
</gene>
<keyword evidence="4 5" id="KW-0472">Membrane</keyword>
<dbReference type="CDD" id="cd03127">
    <property type="entry name" value="tetraspanin_LEL"/>
    <property type="match status" value="1"/>
</dbReference>